<comment type="caution">
    <text evidence="1">The sequence shown here is derived from an EMBL/GenBank/DDBJ whole genome shotgun (WGS) entry which is preliminary data.</text>
</comment>
<evidence type="ECO:0000313" key="1">
    <source>
        <dbReference type="EMBL" id="CAF1235494.1"/>
    </source>
</evidence>
<dbReference type="AlphaFoldDB" id="A0A814YVI1"/>
<organism evidence="1 3">
    <name type="scientific">Didymodactylos carnosus</name>
    <dbReference type="NCBI Taxonomy" id="1234261"/>
    <lineage>
        <taxon>Eukaryota</taxon>
        <taxon>Metazoa</taxon>
        <taxon>Spiralia</taxon>
        <taxon>Gnathifera</taxon>
        <taxon>Rotifera</taxon>
        <taxon>Eurotatoria</taxon>
        <taxon>Bdelloidea</taxon>
        <taxon>Philodinida</taxon>
        <taxon>Philodinidae</taxon>
        <taxon>Didymodactylos</taxon>
    </lineage>
</organism>
<accession>A0A814YVI1</accession>
<protein>
    <submittedName>
        <fullName evidence="1">Uncharacterized protein</fullName>
    </submittedName>
</protein>
<gene>
    <name evidence="1" type="ORF">GPM918_LOCUS25389</name>
    <name evidence="2" type="ORF">SRO942_LOCUS25394</name>
</gene>
<dbReference type="OrthoDB" id="9972304at2759"/>
<name>A0A814YVI1_9BILA</name>
<reference evidence="1" key="1">
    <citation type="submission" date="2021-02" db="EMBL/GenBank/DDBJ databases">
        <authorList>
            <person name="Nowell W R."/>
        </authorList>
    </citation>
    <scope>NUCLEOTIDE SEQUENCE</scope>
</reference>
<dbReference type="EMBL" id="CAJNOQ010009841">
    <property type="protein sequence ID" value="CAF1235494.1"/>
    <property type="molecule type" value="Genomic_DNA"/>
</dbReference>
<dbReference type="Proteomes" id="UP000681722">
    <property type="component" value="Unassembled WGS sequence"/>
</dbReference>
<keyword evidence="3" id="KW-1185">Reference proteome</keyword>
<dbReference type="Proteomes" id="UP000663829">
    <property type="component" value="Unassembled WGS sequence"/>
</dbReference>
<evidence type="ECO:0000313" key="2">
    <source>
        <dbReference type="EMBL" id="CAF3997846.1"/>
    </source>
</evidence>
<dbReference type="EMBL" id="CAJOBC010009845">
    <property type="protein sequence ID" value="CAF3997846.1"/>
    <property type="molecule type" value="Genomic_DNA"/>
</dbReference>
<sequence>CNKLEAMIRYSQTQNNLEVLCGFGKYIYDEAKMGESGDEQFSVGEQSDDIRKAFWRGDFKECPMCQSPNIAQHFWSCGCRRNGDSWGTIVYQCLGEETLDNVKDLEWIKITRRLEGRHGCGFYTSFHYNEAYDGDDRIETHGWTK</sequence>
<proteinExistence type="predicted"/>
<feature type="non-terminal residue" evidence="1">
    <location>
        <position position="1"/>
    </location>
</feature>
<evidence type="ECO:0000313" key="3">
    <source>
        <dbReference type="Proteomes" id="UP000663829"/>
    </source>
</evidence>